<dbReference type="FunFam" id="1.10.287.210:FF:000001">
    <property type="entry name" value="Envelope glycoprotein gp160"/>
    <property type="match status" value="1"/>
</dbReference>
<evidence type="ECO:0000256" key="17">
    <source>
        <dbReference type="ARBA" id="ARBA00022804"/>
    </source>
</evidence>
<evidence type="ECO:0000256" key="1">
    <source>
        <dbReference type="ARBA" id="ARBA00004402"/>
    </source>
</evidence>
<evidence type="ECO:0000256" key="12">
    <source>
        <dbReference type="ARBA" id="ARBA00022595"/>
    </source>
</evidence>
<comment type="PTM">
    <text evidence="33">Palmitoylation of the transmembrane protein and of Env polyprotein (prior to its proteolytic cleavage) is essential for their association with host cell membrane lipid rafts. Palmitoylation is therefore required for envelope trafficking to classical lipid rafts, but not for viral replication.</text>
</comment>
<feature type="region of interest" description="MPER; binding to GalCer" evidence="33">
    <location>
        <begin position="664"/>
        <end position="685"/>
    </location>
</feature>
<organismHost>
    <name type="scientific">Homo sapiens</name>
    <name type="common">Human</name>
    <dbReference type="NCBI Taxonomy" id="9606"/>
</organismHost>
<evidence type="ECO:0000259" key="35">
    <source>
        <dbReference type="Pfam" id="PF00516"/>
    </source>
</evidence>
<comment type="domain">
    <text evidence="33">Some of the most genetically diverse regions of the viral genome are present in Env. They are called variable regions 1 through 5 (V1 through V5). Coreceptor usage of gp120 is determined mainly by the primary structure of the third variable region (V3) in the outer domain of gp120. The sequence of V3 determines which coreceptor, CCR5 and/or CXCR4 (corresponding to R5/macrophage, X4/T cell and R5X4/T cell and macrophage tropism), is used to trigger the fusion potential of the Env complex, and hence which cells the virus can infect. Binding to CCR5 involves a region adjacent in addition to V3.</text>
</comment>
<comment type="function">
    <text evidence="33">Transmembrane protein gp41: Acts as a class I viral fusion protein. Under the current model, the protein has at least 3 conformational states: pre-fusion native state, pre-hairpin intermediate state, and post-fusion hairpin state. During fusion of viral and target intracellular membranes, the coiled coil regions (heptad repeats) assume a trimer-of-hairpins structure, positioning the fusion peptide in close proximity to the C-terminal region of the ectodomain. The formation of this structure appears to drive apposition and subsequent fusion of viral and target cell membranes. Complete fusion occurs in host cell endosomes and is dynamin-dependent, however some lipid transfer might occur at the plasma membrane. The virus undergoes clathrin-dependent internalization long before endosomal fusion, thus minimizing the surface exposure of conserved viral epitopes during fusion and reducing the efficacy of inhibitors targeting these epitopes. Membranes fusion leads to delivery of the nucleocapsid into the cytoplasm.</text>
</comment>
<keyword evidence="20 33" id="KW-0261">Viral envelope protein</keyword>
<evidence type="ECO:0000256" key="20">
    <source>
        <dbReference type="ARBA" id="ARBA00022879"/>
    </source>
</evidence>
<feature type="disulfide bond" evidence="33">
    <location>
        <begin position="220"/>
        <end position="249"/>
    </location>
</feature>
<comment type="miscellaneous">
    <text evidence="33">HIV-1 lineages are divided in three main groups, M (for Major), O (for Outlier), and N (for New, or Non-M, Non-O). The vast majority of strains found worldwide belong to the group M. Group O seems to be endemic to and largely confined to Cameroon and neighboring countries in West Central Africa, where these viruses represent a small minority of HIV-1 strains. The group N is represented by a limited number of isolates from Cameroonian persons. The group M is further subdivided in 9 clades or subtypes (A to D, F to H, J and K).</text>
</comment>
<keyword evidence="7 33" id="KW-1168">Fusion of virus membrane with host membrane</keyword>
<evidence type="ECO:0000313" key="37">
    <source>
        <dbReference type="EMBL" id="ABI80017.1"/>
    </source>
</evidence>
<evidence type="ECO:0000256" key="6">
    <source>
        <dbReference type="ARBA" id="ARBA00004650"/>
    </source>
</evidence>
<evidence type="ECO:0000259" key="36">
    <source>
        <dbReference type="Pfam" id="PF00517"/>
    </source>
</evidence>
<dbReference type="InterPro" id="IPR000328">
    <property type="entry name" value="GP41-like"/>
</dbReference>
<evidence type="ECO:0000313" key="38">
    <source>
        <dbReference type="Proteomes" id="UP000131406"/>
    </source>
</evidence>
<keyword evidence="9 33" id="KW-1032">Host cell membrane</keyword>
<keyword evidence="16 33" id="KW-0732">Signal</keyword>
<name>Q00EI3_HV1</name>
<dbReference type="CDD" id="cd09909">
    <property type="entry name" value="HIV-1-like_HR1-HR2"/>
    <property type="match status" value="1"/>
</dbReference>
<gene>
    <name evidence="33 37" type="primary">env</name>
</gene>
<keyword evidence="23 33" id="KW-1039">Host endosome</keyword>
<dbReference type="Gene3D" id="2.170.40.20">
    <property type="entry name" value="Human immunodeficiency virus 1, Gp160, envelope glycoprotein"/>
    <property type="match status" value="2"/>
</dbReference>
<keyword evidence="29 33" id="KW-0899">Viral immunoevasion</keyword>
<evidence type="ECO:0000256" key="4">
    <source>
        <dbReference type="ARBA" id="ARBA00004563"/>
    </source>
</evidence>
<keyword evidence="18 33" id="KW-0946">Virion</keyword>
<dbReference type="Gene3D" id="1.10.287.210">
    <property type="match status" value="1"/>
</dbReference>
<evidence type="ECO:0000256" key="23">
    <source>
        <dbReference type="ARBA" id="ARBA00023046"/>
    </source>
</evidence>
<evidence type="ECO:0000256" key="22">
    <source>
        <dbReference type="ARBA" id="ARBA00022989"/>
    </source>
</evidence>
<dbReference type="GO" id="GO:0019064">
    <property type="term" value="P:fusion of virus membrane with host plasma membrane"/>
    <property type="evidence" value="ECO:0007669"/>
    <property type="project" value="UniProtKB-UniRule"/>
</dbReference>
<keyword evidence="15 33" id="KW-0053">Apoptosis</keyword>
<feature type="chain" id="PRO_5023474879" description="Envelope glycoprotein gp160" evidence="33">
    <location>
        <begin position="32"/>
        <end position="858"/>
    </location>
</feature>
<comment type="subcellular location">
    <molecule>Surface protein gp120</molecule>
    <subcellularLocation>
        <location evidence="33">Virion membrane</location>
        <topology evidence="33">Peripheral membrane protein</topology>
    </subcellularLocation>
    <subcellularLocation>
        <location evidence="33">Host cell membrane</location>
        <topology evidence="33">Peripheral membrane protein</topology>
    </subcellularLocation>
    <subcellularLocation>
        <location evidence="33">Host endosome membrane</location>
        <topology evidence="33">Single-pass type I membrane protein</topology>
    </subcellularLocation>
    <text evidence="33">The surface protein is not anchored to the viral envelope, but associates with the extravirion surface through its binding to TM. It is probably concentrated at the site of budding and incorporated into the virions possibly by contacts between the cytoplasmic tail of Env and the N-terminus of Gag.</text>
</comment>
<dbReference type="Pfam" id="PF00516">
    <property type="entry name" value="GP120"/>
    <property type="match status" value="1"/>
</dbReference>
<dbReference type="GO" id="GO:1903908">
    <property type="term" value="P:positive regulation of plasma membrane raft polarization"/>
    <property type="evidence" value="ECO:0007669"/>
    <property type="project" value="UniProtKB-UniRule"/>
</dbReference>
<comment type="subunit">
    <text evidence="32">The mature envelope protein (Env) consists of a homotrimer of non-covalently associated gp120-gp41 heterodimers. The resulting complex protrudes from the virus surface as a spike. There seems to be as few as 10 spikes on the average virion. Interacts with host CD4, CCR5 and CXCR4. Gp120 also interacts with the C-type lectins CD209/DC-SIGN and CLEC4M/DC-SIGNR (collectively referred to as DC-SIGN(R)). Gp120 and gp41 interact with GalCer. Gp120 interacts with host ITGA4/ITGB7 complex; on CD4+ T-cells, this interaction results in rapid activation of integrin ITGAL/LFA-1, which facilitates efficient cell-to-cell spreading of HIV-1. Gp120 interacts with cell-associated heparan sulfate; this interaction increases virus infectivity on permissive cells and may be involved in infection of CD4- cells.</text>
</comment>
<dbReference type="Pfam" id="PF00517">
    <property type="entry name" value="GP41"/>
    <property type="match status" value="1"/>
</dbReference>
<evidence type="ECO:0000256" key="34">
    <source>
        <dbReference type="RuleBase" id="RU363095"/>
    </source>
</evidence>
<dbReference type="GO" id="GO:0016020">
    <property type="term" value="C:membrane"/>
    <property type="evidence" value="ECO:0007669"/>
    <property type="project" value="UniProtKB-UniRule"/>
</dbReference>
<dbReference type="SUPFAM" id="SSF56502">
    <property type="entry name" value="gp120 core"/>
    <property type="match status" value="2"/>
</dbReference>
<comment type="PTM">
    <text evidence="33">Specific enzymatic cleavages in vivo yield mature proteins. Envelope glycoproteins are synthesized as a inactive precursor that is heavily N-glycosylated and processed likely by host cell furin in the Golgi to yield the mature SU and TM proteins. The cleavage site between SU and TM requires the minimal sequence [KR]-X-[KR]-R. About 2 of the 9 disulfide bonds of gp41 are reduced by P4HB/PDI, following binding to CD4 receptor.</text>
</comment>
<comment type="caution">
    <text evidence="33">Lacks conserved residue(s) required for the propagation of feature annotation.</text>
</comment>
<dbReference type="FunFam" id="2.170.40.20:FF:000003">
    <property type="entry name" value="Envelope glycoprotein gp160"/>
    <property type="match status" value="1"/>
</dbReference>
<evidence type="ECO:0000256" key="29">
    <source>
        <dbReference type="ARBA" id="ARBA00023280"/>
    </source>
</evidence>
<evidence type="ECO:0000256" key="19">
    <source>
        <dbReference type="ARBA" id="ARBA00022870"/>
    </source>
</evidence>
<accession>Q00EI3</accession>
<protein>
    <recommendedName>
        <fullName evidence="33">Envelope glycoprotein gp160</fullName>
    </recommendedName>
    <alternativeName>
        <fullName evidence="33">Env polyprotein</fullName>
    </alternativeName>
    <component>
        <recommendedName>
            <fullName evidence="33">Surface protein gp120</fullName>
            <shortName evidence="33">SU</shortName>
        </recommendedName>
        <alternativeName>
            <fullName evidence="33">Glycoprotein 120</fullName>
            <shortName evidence="33">gp120</shortName>
        </alternativeName>
    </component>
    <component>
        <recommendedName>
            <fullName evidence="33">Transmembrane protein gp41</fullName>
            <shortName evidence="33">TM</shortName>
        </recommendedName>
        <alternativeName>
            <fullName evidence="33">Glycoprotein 41</fullName>
            <shortName evidence="33">gp41</shortName>
        </alternativeName>
    </component>
</protein>
<dbReference type="GO" id="GO:0019082">
    <property type="term" value="P:viral protein processing"/>
    <property type="evidence" value="ECO:0007669"/>
    <property type="project" value="UniProtKB-UniRule"/>
</dbReference>
<dbReference type="FunFam" id="2.170.40.20:FF:000001">
    <property type="entry name" value="Envelope glycoprotein gp160"/>
    <property type="match status" value="1"/>
</dbReference>
<feature type="domain" description="Human immunodeficiency virus 1 envelope glycoprotein Gp120" evidence="35">
    <location>
        <begin position="139"/>
        <end position="512"/>
    </location>
</feature>
<evidence type="ECO:0000256" key="27">
    <source>
        <dbReference type="ARBA" id="ARBA00023157"/>
    </source>
</evidence>
<evidence type="ECO:0000256" key="21">
    <source>
        <dbReference type="ARBA" id="ARBA00022890"/>
    </source>
</evidence>
<keyword evidence="25 33" id="KW-0472">Membrane</keyword>
<evidence type="ECO:0000256" key="32">
    <source>
        <dbReference type="ARBA" id="ARBA00062028"/>
    </source>
</evidence>
<evidence type="ECO:0000256" key="26">
    <source>
        <dbReference type="ARBA" id="ARBA00023139"/>
    </source>
</evidence>
<feature type="disulfide bond" evidence="33">
    <location>
        <begin position="600"/>
        <end position="606"/>
    </location>
</feature>
<keyword evidence="13 33" id="KW-0165">Cleavage on pair of basic residues</keyword>
<evidence type="ECO:0000256" key="16">
    <source>
        <dbReference type="ARBA" id="ARBA00022729"/>
    </source>
</evidence>
<evidence type="ECO:0000256" key="5">
    <source>
        <dbReference type="ARBA" id="ARBA00004578"/>
    </source>
</evidence>
<keyword evidence="14 33" id="KW-0812">Transmembrane</keyword>
<dbReference type="InterPro" id="IPR000777">
    <property type="entry name" value="HIV1_Gp120"/>
</dbReference>
<comment type="domain">
    <text evidence="33">The CD4-binding region is targeted by the antibody b12.</text>
</comment>
<dbReference type="Gene3D" id="1.20.5.490">
    <property type="entry name" value="Single helix bin"/>
    <property type="match status" value="1"/>
</dbReference>
<dbReference type="GO" id="GO:0075512">
    <property type="term" value="P:clathrin-dependent endocytosis of virus by host cell"/>
    <property type="evidence" value="ECO:0007669"/>
    <property type="project" value="UniProtKB-UniRule"/>
</dbReference>
<evidence type="ECO:0000256" key="25">
    <source>
        <dbReference type="ARBA" id="ARBA00023136"/>
    </source>
</evidence>
<evidence type="ECO:0000256" key="9">
    <source>
        <dbReference type="ARBA" id="ARBA00022511"/>
    </source>
</evidence>
<comment type="PTM">
    <text evidence="33">Highly glycosylated by host. The high number of glycan on the protein is reffered to as 'glycan shield' because it contributes to hide protein sequence from adaptive immune system.</text>
</comment>
<evidence type="ECO:0000256" key="11">
    <source>
        <dbReference type="ARBA" id="ARBA00022581"/>
    </source>
</evidence>
<dbReference type="GO" id="GO:1903911">
    <property type="term" value="P:positive regulation of receptor clustering"/>
    <property type="evidence" value="ECO:0007669"/>
    <property type="project" value="UniProtKB-UniRule"/>
</dbReference>
<feature type="lipid moiety-binding region" description="S-palmitoyl cysteine; by host" evidence="33">
    <location>
        <position position="839"/>
    </location>
</feature>
<feature type="disulfide bond" evidence="33">
    <location>
        <begin position="230"/>
        <end position="241"/>
    </location>
</feature>
<dbReference type="HAMAP" id="MF_04083">
    <property type="entry name" value="HIV_ENV"/>
    <property type="match status" value="1"/>
</dbReference>
<feature type="short sequence motif" description="YXXL motif; contains endocytosis signal" evidence="33">
    <location>
        <begin position="714"/>
        <end position="717"/>
    </location>
</feature>
<evidence type="ECO:0000256" key="10">
    <source>
        <dbReference type="ARBA" id="ARBA00022570"/>
    </source>
</evidence>
<reference evidence="37 38" key="1">
    <citation type="journal article" date="2006" name="J. Virol.">
        <title>Selection on the human immunodeficiency virus type 1 proteome following primary infection.</title>
        <authorList>
            <person name="Liu Y."/>
            <person name="McNevin J."/>
            <person name="Cao J."/>
            <person name="Zhao H."/>
            <person name="Genowati I."/>
            <person name="Wong K."/>
            <person name="McLaughlin S."/>
            <person name="McSweyn M.D."/>
            <person name="Diem K."/>
            <person name="Stevens C.E."/>
            <person name="Maenza J."/>
            <person name="He H."/>
            <person name="Nickle D.C."/>
            <person name="Shriner D."/>
            <person name="Holte S.E."/>
            <person name="Collier A.C."/>
            <person name="Corey L."/>
            <person name="McElrath M.J."/>
            <person name="Mullins J.I."/>
        </authorList>
    </citation>
    <scope>NUCLEOTIDE SEQUENCE [LARGE SCALE GENOMIC DNA]</scope>
    <source>
        <strain evidence="37">15381.1</strain>
    </source>
</reference>
<proteinExistence type="inferred from homology"/>
<dbReference type="InterPro" id="IPR037527">
    <property type="entry name" value="Gp160"/>
</dbReference>
<evidence type="ECO:0000256" key="7">
    <source>
        <dbReference type="ARBA" id="ARBA00022506"/>
    </source>
</evidence>
<evidence type="ECO:0000256" key="14">
    <source>
        <dbReference type="ARBA" id="ARBA00022692"/>
    </source>
</evidence>
<evidence type="ECO:0000256" key="33">
    <source>
        <dbReference type="HAMAP-Rule" id="MF_04083"/>
    </source>
</evidence>
<comment type="subcellular location">
    <molecule>Transmembrane protein gp41</molecule>
    <subcellularLocation>
        <location evidence="33">Virion membrane</location>
        <topology evidence="33">Single-pass type I membrane protein</topology>
    </subcellularLocation>
    <subcellularLocation>
        <location evidence="33">Host cell membrane</location>
        <topology evidence="33">Single-pass type I membrane protein</topology>
    </subcellularLocation>
    <subcellularLocation>
        <location evidence="33">Host endosome membrane</location>
        <topology evidence="33">Single-pass type I membrane protein</topology>
    </subcellularLocation>
    <text evidence="33">It is probably concentrated at the site of budding and incorporated into the virions possibly by contacts between the cytoplasmic tail of Env and the N-terminus of Gag.</text>
</comment>
<keyword evidence="11 33" id="KW-0945">Host-virus interaction</keyword>
<keyword evidence="28 33" id="KW-0325">Glycoprotein</keyword>
<keyword evidence="12 33" id="KW-1162">Viral penetration into host cytoplasm</keyword>
<keyword evidence="22 33" id="KW-1133">Transmembrane helix</keyword>
<keyword evidence="24 33" id="KW-0175">Coiled coil</keyword>
<keyword evidence="8 33" id="KW-1170">Fusion of virus membrane with host endosomal membrane</keyword>
<keyword evidence="10 33" id="KW-1165">Clathrin-mediated endocytosis of virus by host</keyword>
<dbReference type="InterPro" id="IPR036377">
    <property type="entry name" value="Gp120_core_sf"/>
</dbReference>
<dbReference type="EMBL" id="DQ853462">
    <property type="protein sequence ID" value="ABI80017.1"/>
    <property type="molecule type" value="Genomic_RNA"/>
</dbReference>
<organism evidence="37 38">
    <name type="scientific">Human immunodeficiency virus type 1</name>
    <name type="common">HIV-1</name>
    <dbReference type="NCBI Taxonomy" id="11676"/>
    <lineage>
        <taxon>Viruses</taxon>
        <taxon>Riboviria</taxon>
        <taxon>Pararnavirae</taxon>
        <taxon>Artverviricota</taxon>
        <taxon>Revtraviricetes</taxon>
        <taxon>Ortervirales</taxon>
        <taxon>Retroviridae</taxon>
        <taxon>Orthoretrovirinae</taxon>
        <taxon>Lentivirus</taxon>
        <taxon>Lentivirus humimdef1</taxon>
    </lineage>
</organism>
<dbReference type="GO" id="GO:0019062">
    <property type="term" value="P:virion attachment to host cell"/>
    <property type="evidence" value="ECO:0007669"/>
    <property type="project" value="UniProtKB-UniRule"/>
</dbReference>
<feature type="domain" description="Retroviral envelope protein GP41-like" evidence="36">
    <location>
        <begin position="532"/>
        <end position="721"/>
    </location>
</feature>
<keyword evidence="30 33" id="KW-0449">Lipoprotein</keyword>
<evidence type="ECO:0000256" key="13">
    <source>
        <dbReference type="ARBA" id="ARBA00022685"/>
    </source>
</evidence>
<comment type="subunit">
    <text evidence="33">The mature envelope protein (Env) consists of a homotrimer of non-covalently associated gp120-gp41 heterodimers. The resulting complex protrudes from the virus surface as a spike. There seems to be as few as 10 spikes on the average virion. Surface protein gp120 interacts with host CD4, CCR5 and CXCR4. Gp120 also interacts with the C-type lectins CD209/DC-SIGN and CLEC4M/DC-SIGNR (collectively referred to as DC-SIGN(R)). Gp120 and gp41 interact with GalCer. Gp120 interacts with host ITGA4/ITGB7 complex; on CD4+ T-cells, this interaction results in rapid activation of integrin ITGAL/LFA-1, which facilitates efficient cell-to-cell spreading of HIV-1. Gp120 interacts with cell-associated heparan sulfate; this interaction increases virus infectivity on permissive cells and may be involved in infection of CD4- cells.</text>
</comment>
<comment type="subcellular location">
    <subcellularLocation>
        <location evidence="3">Host cell membrane</location>
        <topology evidence="3">Peripheral membrane protein</topology>
    </subcellularLocation>
    <subcellularLocation>
        <location evidence="1">Host cell membrane</location>
        <topology evidence="1">Single-pass type I membrane protein</topology>
    </subcellularLocation>
    <subcellularLocation>
        <location evidence="2">Host endosome membrane</location>
        <topology evidence="2">Peripheral membrane protein</topology>
    </subcellularLocation>
    <subcellularLocation>
        <location evidence="5">Host endosome membrane</location>
        <topology evidence="5">Single-pass type I membrane protein</topology>
    </subcellularLocation>
    <subcellularLocation>
        <location evidence="6">Virion membrane</location>
        <topology evidence="6">Peripheral membrane protein</topology>
    </subcellularLocation>
    <subcellularLocation>
        <location evidence="4">Virion membrane</location>
        <topology evidence="4">Single-pass type I membrane protein</topology>
    </subcellularLocation>
</comment>
<evidence type="ECO:0000256" key="8">
    <source>
        <dbReference type="ARBA" id="ARBA00022510"/>
    </source>
</evidence>
<evidence type="ECO:0000256" key="31">
    <source>
        <dbReference type="ARBA" id="ARBA00023296"/>
    </source>
</evidence>
<feature type="topological domain" description="Cytoplasmic" evidence="33">
    <location>
        <begin position="708"/>
        <end position="858"/>
    </location>
</feature>
<keyword evidence="27 33" id="KW-1015">Disulfide bond</keyword>
<evidence type="ECO:0000256" key="3">
    <source>
        <dbReference type="ARBA" id="ARBA00004505"/>
    </source>
</evidence>
<evidence type="ECO:0000256" key="24">
    <source>
        <dbReference type="ARBA" id="ARBA00023054"/>
    </source>
</evidence>
<comment type="function">
    <text evidence="33">Envelope glycoprotein gp160: Oligomerizes in the host endoplasmic reticulum into predominantly trimers. In a second time, gp160 transits in the host Golgi, where glycosylation is completed. The precursor is then proteolytically cleaved in the trans-Golgi and thereby activated by cellular furin or furin-like proteases to produce gp120 and gp41.</text>
</comment>
<keyword evidence="31 33" id="KW-1160">Virus entry into host cell</keyword>
<feature type="site" description="Cleavage; by host furin" evidence="33">
    <location>
        <begin position="513"/>
        <end position="514"/>
    </location>
</feature>
<keyword evidence="19 33" id="KW-1043">Host membrane</keyword>
<evidence type="ECO:0000256" key="2">
    <source>
        <dbReference type="ARBA" id="ARBA00004433"/>
    </source>
</evidence>
<evidence type="ECO:0000256" key="28">
    <source>
        <dbReference type="ARBA" id="ARBA00023180"/>
    </source>
</evidence>
<dbReference type="Proteomes" id="UP000131406">
    <property type="component" value="Genome"/>
</dbReference>
<dbReference type="FunFam" id="1.20.5.490:FF:000001">
    <property type="entry name" value="Envelope glycoprotein gp160"/>
    <property type="match status" value="1"/>
</dbReference>
<keyword evidence="26 33" id="KW-0564">Palmitate</keyword>
<comment type="function">
    <text evidence="33">Surface protein gp120: Attaches the virus to the host lymphoid cell by binding to the primary receptor CD4. This interaction induces a structural rearrangement creating a high affinity binding site for a chemokine coreceptor like CXCR4 and/or CCR5. Acts as a ligand for CD209/DC-SIGN and CLEC4M/DC-SIGNR, which are respectively found on dendritic cells (DCs), and on endothelial cells of liver sinusoids and lymph node sinuses. These interactions allow capture of viral particles at mucosal surfaces by these cells and subsequent transmission to permissive cells. HIV subverts the migration properties of dendritic cells to gain access to CD4+ T-cells in lymph nodes. Virus transmission to permissive T-cells occurs either in trans (without DCs infection, through viral capture and transmission), or in cis (following DCs productive infection, through the usual CD4-gp120 interaction), thereby inducing a robust infection. In trans infection, bound virions remain infectious over days and it is proposed that they are not degraded, but protected in non-lysosomal acidic organelles within the DCs close to the cell membrane thus contributing to the viral infectious potential during DCs' migration from the periphery to the lymphoid tissues. On arrival at lymphoid tissues, intact virions recycle back to DCs' cell surface allowing virus transmission to CD4+ T-cells.</text>
</comment>
<comment type="domain">
    <text evidence="33">The membrane proximal external region (MPER) present in gp41 is a tryptophan-rich region recognized by the antibodies 2F5, Z13, and 4E10. MPER seems to play a role in fusion.</text>
</comment>
<evidence type="ECO:0000256" key="30">
    <source>
        <dbReference type="ARBA" id="ARBA00023288"/>
    </source>
</evidence>
<comment type="domain">
    <text evidence="33 34">The 17 amino acids long immunosuppressive region is present in many retroviral envelope proteins. Synthetic peptides derived from this relatively conserved sequence inhibit immune function in vitro and in vivo.</text>
</comment>
<sequence length="858" mass="97768">MKVMETRRNYQHLWRWGIMLLGMLMICKAAENLWVTVYYGVPVWKEATTTLFCASDAKAYETEVHNVWATHACVPTDPSPQEVVLENVTENFNMWKNNMVEQMHEDIISLWDQSLKPCVKLTPLCVTLNCTDYFRNATNATNIGKEEIKSCSFNVTTELRDKIREEYALFYRLDVVPIDNDDNAGNNTSNTSYRLINCNSSVITQACPKISFEPIPIHYCAPAGFAILKCNNKTFNGTGPCTNVSTVQCTHGIRPVVSTQLLLNGSLAEEEVIIRSQNFTDNAKTILVQLNETVQINCTRPNNNTRKSIHIAPGRAFYATGEIIGDIRQAYCNISRVKWNDTLNQIVTKLREQFGNKTIVFNSSSGGDPETVMHSFNCGGEFFYCNSTQLFSSSWLANGTWSSTWNTTGELNDTIRLPCRIKQIINMWQEVGKAMYAPPIKGQIQCSSNITGLILTRDGGINMSDNKEVFRPAGGDMRDNWRSELYKYKVVKIEPIGVAPTRAKRRVVQREKGAVTLGAMFLGFLGAAGSTMGAASITLTVQAGQLLSGIVRQQNNLLRAIEAQQHLLQLTVWGIKQLQARVLAVERYLRDQQLLGIWGCSGKLICTTTVPWNASWSNKTLDKIWNNMTWMQWEREIDNYTGKIYDLLEKSQNQQEKNEQELLELDKWANLWNWFDITQWLWYIKIFIMIVGGLIGLRIIFAVISIVNGVRQGYSPLSLQTLLPTQRGPDRPEGIEEEGGERDRDRSIRLVEGFSALIWDDLRSLFLFSYHRLRDLLLIVTRIVELLGRRGWEALKYWWNLLQYWIQELKNSAINLLNTTAIVVAEGTDRVIEVVLRACRAILHIPRRIRQGLERLLL</sequence>
<feature type="short sequence motif" description="Di-leucine internalization motif" evidence="33">
    <location>
        <begin position="857"/>
        <end position="858"/>
    </location>
</feature>
<feature type="coiled-coil region" evidence="33">
    <location>
        <begin position="635"/>
        <end position="669"/>
    </location>
</feature>
<dbReference type="GO" id="GO:0020002">
    <property type="term" value="C:host cell plasma membrane"/>
    <property type="evidence" value="ECO:0007669"/>
    <property type="project" value="UniProtKB-SubCell"/>
</dbReference>
<dbReference type="GO" id="GO:0055036">
    <property type="term" value="C:virion membrane"/>
    <property type="evidence" value="ECO:0007669"/>
    <property type="project" value="UniProtKB-SubCell"/>
</dbReference>
<feature type="region of interest" description="CD4-binding loop" evidence="33">
    <location>
        <begin position="364"/>
        <end position="374"/>
    </location>
</feature>
<keyword evidence="17 33" id="KW-1161">Viral attachment to host cell</keyword>
<feature type="disulfide bond" evidence="33">
    <location>
        <begin position="53"/>
        <end position="73"/>
    </location>
</feature>
<feature type="transmembrane region" description="Helical" evidence="34">
    <location>
        <begin position="680"/>
        <end position="707"/>
    </location>
</feature>
<evidence type="ECO:0000256" key="15">
    <source>
        <dbReference type="ARBA" id="ARBA00022703"/>
    </source>
</evidence>
<keyword evidence="21 33" id="KW-1164">Virus endocytosis by host</keyword>
<comment type="similarity">
    <text evidence="33">Belongs to the HIV-1 env protein family.</text>
</comment>
<dbReference type="GO" id="GO:0039654">
    <property type="term" value="P:fusion of virus membrane with host endosome membrane"/>
    <property type="evidence" value="ECO:0007669"/>
    <property type="project" value="UniProtKB-UniRule"/>
</dbReference>
<dbReference type="GO" id="GO:0052031">
    <property type="term" value="P:symbiont-mediated perturbation of host defense response"/>
    <property type="evidence" value="ECO:0007669"/>
    <property type="project" value="UniProtKB-UniRule"/>
</dbReference>
<dbReference type="GO" id="GO:0044175">
    <property type="term" value="C:host cell endosome membrane"/>
    <property type="evidence" value="ECO:0007669"/>
    <property type="project" value="UniProtKB-SubCell"/>
</dbReference>
<dbReference type="SUPFAM" id="SSF58069">
    <property type="entry name" value="Virus ectodomain"/>
    <property type="match status" value="1"/>
</dbReference>
<dbReference type="GO" id="GO:0005198">
    <property type="term" value="F:structural molecule activity"/>
    <property type="evidence" value="ECO:0007669"/>
    <property type="project" value="UniProtKB-UniRule"/>
</dbReference>
<comment type="domain">
    <text evidence="33">The YXXL motif is involved in determining the exact site of viral release at the surface of infected mononuclear cells and promotes endocytosis. YXXL and di-leucine endocytosis motifs interact directly or indirectly with the clathrin adapter complexes, opperate independently, and their activities are not additive.</text>
</comment>
<comment type="miscellaneous">
    <text evidence="33">Inhibitors targeting HIV-1 viral envelope proteins are used as antiretroviral drugs. Attachment of virions to the cell surface via non-specific interactions and CD4 binding can be blocked by inhibitors that include cyanovirin-N, cyclotriazadisulfonamide analogs, PRO 2000, TNX 355 and PRO 542. In addition, BMS 806 can block CD4-induced conformational changes. Env interactions with the coreceptor molecules can be targeted by CCR5 antagonists including SCH-D, maraviroc (UK 427857) and aplaviroc (GW 873140), and the CXCR4 antagonist AMD 070. Fusion of viral and cellular membranes can be inhibited by peptides such as enfuvirtide and tifuvirtide (T 1249). Resistance to inhibitors associated with mutations in Env are observed. Most of the time, single mutations confer only a modest reduction in drug susceptibility. Combination of several mutations is usually required to develop a high-level drug resistance.</text>
</comment>
<dbReference type="GO" id="GO:0019031">
    <property type="term" value="C:viral envelope"/>
    <property type="evidence" value="ECO:0007669"/>
    <property type="project" value="UniProtKB-KW"/>
</dbReference>
<feature type="region of interest" description="Immunosuppression" evidence="33">
    <location>
        <begin position="576"/>
        <end position="594"/>
    </location>
</feature>
<feature type="region of interest" description="Fusion peptide" evidence="33">
    <location>
        <begin position="514"/>
        <end position="534"/>
    </location>
</feature>
<evidence type="ECO:0000256" key="18">
    <source>
        <dbReference type="ARBA" id="ARBA00022844"/>
    </source>
</evidence>
<feature type="chain" id="PRO_5023474877" description="Transmembrane protein gp41" evidence="33">
    <location>
        <begin position="514"/>
        <end position="858"/>
    </location>
</feature>